<organism evidence="1">
    <name type="scientific">bioreactor metagenome</name>
    <dbReference type="NCBI Taxonomy" id="1076179"/>
    <lineage>
        <taxon>unclassified sequences</taxon>
        <taxon>metagenomes</taxon>
        <taxon>ecological metagenomes</taxon>
    </lineage>
</organism>
<name>A0A644WIB4_9ZZZZ</name>
<dbReference type="AlphaFoldDB" id="A0A644WIB4"/>
<proteinExistence type="predicted"/>
<comment type="caution">
    <text evidence="1">The sequence shown here is derived from an EMBL/GenBank/DDBJ whole genome shotgun (WGS) entry which is preliminary data.</text>
</comment>
<dbReference type="EMBL" id="VSSQ01000958">
    <property type="protein sequence ID" value="MPM03500.1"/>
    <property type="molecule type" value="Genomic_DNA"/>
</dbReference>
<gene>
    <name evidence="1" type="ORF">SDC9_49767</name>
</gene>
<sequence>MASGHVGESVEMASVPDPAALAAVSAVGVEQVEGGEAGAGDAGGVAPAAGDAPAVVLVPERRDEQFGGHLLHGGNGHLFDILLHELRGKGRRVSRGKEFRELRILHLRLHGVLPEPEGRGIIIRYVASHGDAEAVFEGFPALDHKKVELLPPAAVIGVSGAAVLEKHGVEAPESVDVTGTEEDDGLPVVLQGRLGEPVAGEVKKGLVRGKDYLLRRHGGFLPGFQVVEGFEGSAGHQVGAEEPPLPLQPLRSPEGIFSAEGMKNGSEALPGKGEGRHGLGLSLPLQPPLECVCEGLKMADLLPDQEIHRRAVHFLRQGVLHRRVEKDGVLFHGDGLFKDAAVVIPFLHLRLRGEDAVPGQHPEIVFFFLRHLPGLGQPLQDLPETPGMNAFHGRQPREQFFSFPRKPGRRVGIEPGSLLLQEYGGAEHISR</sequence>
<accession>A0A644WIB4</accession>
<reference evidence="1" key="1">
    <citation type="submission" date="2019-08" db="EMBL/GenBank/DDBJ databases">
        <authorList>
            <person name="Kucharzyk K."/>
            <person name="Murdoch R.W."/>
            <person name="Higgins S."/>
            <person name="Loffler F."/>
        </authorList>
    </citation>
    <scope>NUCLEOTIDE SEQUENCE</scope>
</reference>
<evidence type="ECO:0000313" key="1">
    <source>
        <dbReference type="EMBL" id="MPM03500.1"/>
    </source>
</evidence>
<protein>
    <submittedName>
        <fullName evidence="1">Uncharacterized protein</fullName>
    </submittedName>
</protein>